<reference evidence="3" key="1">
    <citation type="journal article" date="2008" name="J. Phycol.">
        <title>mRNA EDITING AND SPLICED-LEADER RNA TRANS-SPLICING GROUPS OXYRRHIS, NOCTILUCA, HETEROCAPSA, AND AMPHIDINIUM AS BASAL LINEAGES OF DINOFLAGELLATES.</title>
        <authorList>
            <person name="Zhang H."/>
            <person name="Lin S."/>
        </authorList>
    </citation>
    <scope>NUCLEOTIDE SEQUENCE</scope>
    <source>
        <strain evidence="3">CCMP1975</strain>
    </source>
</reference>
<proteinExistence type="evidence at transcript level"/>
<keyword evidence="1" id="KW-1133">Transmembrane helix</keyword>
<sequence length="120" mass="12572">MAKNGVLLPLAVLLVGAWVLAPAFVGSQPVVRSTGVAMSGAKIALPIREGKEGLVKEVTGAFEYSTGARNEVSLITPAVDSEGIKGYLSLNITFFGIMMIMTAGGMVELQRFFPNAGGIW</sequence>
<organism evidence="3">
    <name type="scientific">Heterocapsa rotundata</name>
    <name type="common">Dinoflagellate</name>
    <name type="synonym">Amphidinium rotundatum</name>
    <dbReference type="NCBI Taxonomy" id="89963"/>
    <lineage>
        <taxon>Eukaryota</taxon>
        <taxon>Sar</taxon>
        <taxon>Alveolata</taxon>
        <taxon>Dinophyceae</taxon>
        <taxon>Peridiniales</taxon>
        <taxon>Heterocapsaceae</taxon>
        <taxon>Heterocapsa</taxon>
    </lineage>
</organism>
<evidence type="ECO:0008006" key="4">
    <source>
        <dbReference type="Google" id="ProtNLM"/>
    </source>
</evidence>
<feature type="transmembrane region" description="Helical" evidence="1">
    <location>
        <begin position="87"/>
        <end position="107"/>
    </location>
</feature>
<accession>A8I1Z4</accession>
<dbReference type="AlphaFoldDB" id="A8I1Z4"/>
<evidence type="ECO:0000256" key="1">
    <source>
        <dbReference type="SAM" id="Phobius"/>
    </source>
</evidence>
<feature type="signal peptide" evidence="2">
    <location>
        <begin position="1"/>
        <end position="27"/>
    </location>
</feature>
<name>A8I1Z4_HETRO</name>
<evidence type="ECO:0000256" key="2">
    <source>
        <dbReference type="SAM" id="SignalP"/>
    </source>
</evidence>
<keyword evidence="1" id="KW-0812">Transmembrane</keyword>
<evidence type="ECO:0000313" key="3">
    <source>
        <dbReference type="EMBL" id="ABV72572.1"/>
    </source>
</evidence>
<dbReference type="EMBL" id="EU153232">
    <property type="protein sequence ID" value="ABV72572.1"/>
    <property type="molecule type" value="mRNA"/>
</dbReference>
<protein>
    <recommendedName>
        <fullName evidence="4">Photosystem I reaction center subunit IX</fullName>
    </recommendedName>
</protein>
<dbReference type="Gene3D" id="1.20.5.510">
    <property type="entry name" value="Single helix bin"/>
    <property type="match status" value="1"/>
</dbReference>
<keyword evidence="2" id="KW-0732">Signal</keyword>
<feature type="chain" id="PRO_5002720839" description="Photosystem I reaction center subunit IX" evidence="2">
    <location>
        <begin position="28"/>
        <end position="120"/>
    </location>
</feature>
<keyword evidence="1" id="KW-0472">Membrane</keyword>